<evidence type="ECO:0000313" key="1">
    <source>
        <dbReference type="EMBL" id="RHD03252.1"/>
    </source>
</evidence>
<comment type="caution">
    <text evidence="1">The sequence shown here is derived from an EMBL/GenBank/DDBJ whole genome shotgun (WGS) entry which is preliminary data.</text>
</comment>
<protein>
    <submittedName>
        <fullName evidence="1">Uncharacterized protein</fullName>
    </submittedName>
</protein>
<gene>
    <name evidence="1" type="ORF">DW812_14135</name>
</gene>
<feature type="non-terminal residue" evidence="1">
    <location>
        <position position="1"/>
    </location>
</feature>
<name>A0A414D368_MEDGN</name>
<dbReference type="EMBL" id="QSIR01000026">
    <property type="protein sequence ID" value="RHD03252.1"/>
    <property type="molecule type" value="Genomic_DNA"/>
</dbReference>
<evidence type="ECO:0000313" key="2">
    <source>
        <dbReference type="Proteomes" id="UP000284472"/>
    </source>
</evidence>
<dbReference type="Proteomes" id="UP000284472">
    <property type="component" value="Unassembled WGS sequence"/>
</dbReference>
<dbReference type="AlphaFoldDB" id="A0A414D368"/>
<dbReference type="RefSeq" id="WP_202183193.1">
    <property type="nucleotide sequence ID" value="NZ_QSIR01000026.1"/>
</dbReference>
<reference evidence="1 2" key="1">
    <citation type="submission" date="2018-08" db="EMBL/GenBank/DDBJ databases">
        <title>A genome reference for cultivated species of the human gut microbiota.</title>
        <authorList>
            <person name="Zou Y."/>
            <person name="Xue W."/>
            <person name="Luo G."/>
        </authorList>
    </citation>
    <scope>NUCLEOTIDE SEQUENCE [LARGE SCALE GENOMIC DNA]</scope>
    <source>
        <strain evidence="1 2">AM32-6</strain>
    </source>
</reference>
<proteinExistence type="predicted"/>
<organism evidence="1 2">
    <name type="scientific">Mediterraneibacter gnavus</name>
    <name type="common">Ruminococcus gnavus</name>
    <dbReference type="NCBI Taxonomy" id="33038"/>
    <lineage>
        <taxon>Bacteria</taxon>
        <taxon>Bacillati</taxon>
        <taxon>Bacillota</taxon>
        <taxon>Clostridia</taxon>
        <taxon>Lachnospirales</taxon>
        <taxon>Lachnospiraceae</taxon>
        <taxon>Mediterraneibacter</taxon>
    </lineage>
</organism>
<accession>A0A414D368</accession>
<sequence>PVNEGEEYTEEKLVEMFTKPEWVSDNSGTATFKVDKWGLEHGLDGYQPFTSKTPGEYKVRFYAYDAAGNNSSFDVYVKVLEPEVEERTTTVNYTVFIDGRVRTGQWTHTGTETGEFRFDLSMVKEDLPASYELEEGEEGYRMLQYGDTTSVTFYLTR</sequence>